<protein>
    <submittedName>
        <fullName evidence="1">Uncharacterized protein</fullName>
    </submittedName>
</protein>
<keyword evidence="2" id="KW-1185">Reference proteome</keyword>
<proteinExistence type="predicted"/>
<accession>A0ABU8TB62</accession>
<dbReference type="RefSeq" id="WP_340293105.1">
    <property type="nucleotide sequence ID" value="NZ_JBBJUP010000017.1"/>
</dbReference>
<dbReference type="EMBL" id="JBBJUP010000017">
    <property type="protein sequence ID" value="MEJ8281161.1"/>
    <property type="molecule type" value="Genomic_DNA"/>
</dbReference>
<dbReference type="Proteomes" id="UP001364211">
    <property type="component" value="Unassembled WGS sequence"/>
</dbReference>
<comment type="caution">
    <text evidence="1">The sequence shown here is derived from an EMBL/GenBank/DDBJ whole genome shotgun (WGS) entry which is preliminary data.</text>
</comment>
<organism evidence="1 2">
    <name type="scientific">Pseudonocardia spirodelae</name>
    <dbReference type="NCBI Taxonomy" id="3133431"/>
    <lineage>
        <taxon>Bacteria</taxon>
        <taxon>Bacillati</taxon>
        <taxon>Actinomycetota</taxon>
        <taxon>Actinomycetes</taxon>
        <taxon>Pseudonocardiales</taxon>
        <taxon>Pseudonocardiaceae</taxon>
        <taxon>Pseudonocardia</taxon>
    </lineage>
</organism>
<sequence length="170" mass="16344">MSARAPVVGGLCGGVGTTTVARALHARDLGRVGGADLLPDVVLTRDTVAGLAAAARVAPAAGAGAPVLALHPGGTGPDGIDAAAAGAGWAAVVALPAVPGWARSADPWSDAAGVLAAPGPSAAVRRYAEALGRIVAALTASGRLDRPLTAVHTGGLRPVRGVRALSGPAR</sequence>
<evidence type="ECO:0000313" key="1">
    <source>
        <dbReference type="EMBL" id="MEJ8281161.1"/>
    </source>
</evidence>
<reference evidence="1 2" key="1">
    <citation type="submission" date="2024-03" db="EMBL/GenBank/DDBJ databases">
        <title>Draft genome sequence of Pseudonocardia sp. DW16-2.</title>
        <authorList>
            <person name="Duangmal K."/>
        </authorList>
    </citation>
    <scope>NUCLEOTIDE SEQUENCE [LARGE SCALE GENOMIC DNA]</scope>
    <source>
        <strain evidence="1 2">DW16-2</strain>
    </source>
</reference>
<evidence type="ECO:0000313" key="2">
    <source>
        <dbReference type="Proteomes" id="UP001364211"/>
    </source>
</evidence>
<name>A0ABU8TB62_9PSEU</name>
<gene>
    <name evidence="1" type="ORF">WJX68_19630</name>
</gene>